<evidence type="ECO:0000313" key="4">
    <source>
        <dbReference type="EMBL" id="NKI32318.1"/>
    </source>
</evidence>
<dbReference type="EMBL" id="JAAWWL010000002">
    <property type="protein sequence ID" value="NKI32318.1"/>
    <property type="molecule type" value="Genomic_DNA"/>
</dbReference>
<sequence>MKTEEHVIQEKLWDYLIRELQFGNLRLDHEIKIRKVAKDIGHETSQVRKVLRKLELGGVVSFIDKELFLIPKLTEKEASELYKTVAELEVLAMDNVIITEAYIKSLKNQLLKLQRTYTLGSRINAHFEFHKLVTKNSNQILTNILEYLRTRMLFYEQYFVTDASFYDSIDNKNEGILRAVEENNMPTAALILKLKWLAILEHIIRQLKCLNGTISN</sequence>
<gene>
    <name evidence="4" type="ORF">HCU67_10220</name>
</gene>
<accession>A0ABX1GQW4</accession>
<name>A0ABX1GQW4_9FLAO</name>
<dbReference type="SUPFAM" id="SSF48008">
    <property type="entry name" value="GntR ligand-binding domain-like"/>
    <property type="match status" value="1"/>
</dbReference>
<keyword evidence="3" id="KW-0804">Transcription</keyword>
<proteinExistence type="predicted"/>
<keyword evidence="1" id="KW-0805">Transcription regulation</keyword>
<comment type="caution">
    <text evidence="4">The sequence shown here is derived from an EMBL/GenBank/DDBJ whole genome shotgun (WGS) entry which is preliminary data.</text>
</comment>
<dbReference type="InterPro" id="IPR008920">
    <property type="entry name" value="TF_FadR/GntR_C"/>
</dbReference>
<organism evidence="4 5">
    <name type="scientific">Croceivirga thetidis</name>
    <dbReference type="NCBI Taxonomy" id="2721623"/>
    <lineage>
        <taxon>Bacteria</taxon>
        <taxon>Pseudomonadati</taxon>
        <taxon>Bacteroidota</taxon>
        <taxon>Flavobacteriia</taxon>
        <taxon>Flavobacteriales</taxon>
        <taxon>Flavobacteriaceae</taxon>
        <taxon>Croceivirga</taxon>
    </lineage>
</organism>
<protein>
    <submittedName>
        <fullName evidence="4">FCD domain-containing protein</fullName>
    </submittedName>
</protein>
<evidence type="ECO:0000256" key="2">
    <source>
        <dbReference type="ARBA" id="ARBA00023125"/>
    </source>
</evidence>
<keyword evidence="2" id="KW-0238">DNA-binding</keyword>
<dbReference type="Gene3D" id="1.20.120.530">
    <property type="entry name" value="GntR ligand-binding domain-like"/>
    <property type="match status" value="1"/>
</dbReference>
<evidence type="ECO:0000313" key="5">
    <source>
        <dbReference type="Proteomes" id="UP000718451"/>
    </source>
</evidence>
<evidence type="ECO:0000256" key="1">
    <source>
        <dbReference type="ARBA" id="ARBA00023015"/>
    </source>
</evidence>
<reference evidence="4 5" key="1">
    <citation type="submission" date="2020-04" db="EMBL/GenBank/DDBJ databases">
        <authorList>
            <person name="Yoon J."/>
        </authorList>
    </citation>
    <scope>NUCLEOTIDE SEQUENCE [LARGE SCALE GENOMIC DNA]</scope>
    <source>
        <strain evidence="4 5">DJ-13</strain>
    </source>
</reference>
<evidence type="ECO:0000256" key="3">
    <source>
        <dbReference type="ARBA" id="ARBA00023163"/>
    </source>
</evidence>
<dbReference type="RefSeq" id="WP_168552529.1">
    <property type="nucleotide sequence ID" value="NZ_JAAWWL010000002.1"/>
</dbReference>
<keyword evidence="5" id="KW-1185">Reference proteome</keyword>
<dbReference type="Proteomes" id="UP000718451">
    <property type="component" value="Unassembled WGS sequence"/>
</dbReference>